<evidence type="ECO:0000256" key="2">
    <source>
        <dbReference type="ARBA" id="ARBA00008974"/>
    </source>
</evidence>
<evidence type="ECO:0000313" key="7">
    <source>
        <dbReference type="EMBL" id="BAO20949.1"/>
    </source>
</evidence>
<feature type="transmembrane region" description="Helical" evidence="6">
    <location>
        <begin position="315"/>
        <end position="335"/>
    </location>
</feature>
<evidence type="ECO:0000256" key="3">
    <source>
        <dbReference type="ARBA" id="ARBA00022692"/>
    </source>
</evidence>
<evidence type="ECO:0000256" key="4">
    <source>
        <dbReference type="ARBA" id="ARBA00022989"/>
    </source>
</evidence>
<organism evidence="7">
    <name type="scientific">Serratia marcescens</name>
    <dbReference type="NCBI Taxonomy" id="615"/>
    <lineage>
        <taxon>Bacteria</taxon>
        <taxon>Pseudomonadati</taxon>
        <taxon>Pseudomonadota</taxon>
        <taxon>Gammaproteobacteria</taxon>
        <taxon>Enterobacterales</taxon>
        <taxon>Yersiniaceae</taxon>
        <taxon>Serratia</taxon>
    </lineage>
</organism>
<dbReference type="GO" id="GO:0005886">
    <property type="term" value="C:plasma membrane"/>
    <property type="evidence" value="ECO:0007669"/>
    <property type="project" value="TreeGrafter"/>
</dbReference>
<feature type="transmembrane region" description="Helical" evidence="6">
    <location>
        <begin position="410"/>
        <end position="428"/>
    </location>
</feature>
<keyword evidence="4 6" id="KW-1133">Transmembrane helix</keyword>
<keyword evidence="3 6" id="KW-0812">Transmembrane</keyword>
<feature type="transmembrane region" description="Helical" evidence="6">
    <location>
        <begin position="137"/>
        <end position="156"/>
    </location>
</feature>
<feature type="transmembrane region" description="Helical" evidence="6">
    <location>
        <begin position="28"/>
        <end position="51"/>
    </location>
</feature>
<name>V5YUN7_SERMA</name>
<feature type="transmembrane region" description="Helical" evidence="6">
    <location>
        <begin position="341"/>
        <end position="363"/>
    </location>
</feature>
<keyword evidence="5 6" id="KW-0472">Membrane</keyword>
<dbReference type="InterPro" id="IPR030191">
    <property type="entry name" value="CodB"/>
</dbReference>
<evidence type="ECO:0000256" key="5">
    <source>
        <dbReference type="ARBA" id="ARBA00023136"/>
    </source>
</evidence>
<feature type="transmembrane region" description="Helical" evidence="6">
    <location>
        <begin position="57"/>
        <end position="80"/>
    </location>
</feature>
<feature type="transmembrane region" description="Helical" evidence="6">
    <location>
        <begin position="269"/>
        <end position="287"/>
    </location>
</feature>
<feature type="transmembrane region" description="Helical" evidence="6">
    <location>
        <begin position="384"/>
        <end position="404"/>
    </location>
</feature>
<gene>
    <name evidence="7" type="primary">codB</name>
</gene>
<proteinExistence type="inferred from homology"/>
<accession>V5YUN7</accession>
<comment type="similarity">
    <text evidence="2">Belongs to the purine-cytosine permease (2.A.39) family.</text>
</comment>
<evidence type="ECO:0000256" key="6">
    <source>
        <dbReference type="SAM" id="Phobius"/>
    </source>
</evidence>
<dbReference type="InterPro" id="IPR001248">
    <property type="entry name" value="Pur-cyt_permease"/>
</dbReference>
<dbReference type="GO" id="GO:0015209">
    <property type="term" value="F:cytosine transmembrane transporter activity"/>
    <property type="evidence" value="ECO:0007669"/>
    <property type="project" value="InterPro"/>
</dbReference>
<feature type="transmembrane region" description="Helical" evidence="6">
    <location>
        <begin position="235"/>
        <end position="257"/>
    </location>
</feature>
<protein>
    <submittedName>
        <fullName evidence="7">Cytosine transporter</fullName>
    </submittedName>
</protein>
<comment type="subcellular location">
    <subcellularLocation>
        <location evidence="1">Membrane</location>
        <topology evidence="1">Multi-pass membrane protein</topology>
    </subcellularLocation>
</comment>
<dbReference type="AlphaFoldDB" id="V5YUN7"/>
<feature type="transmembrane region" description="Helical" evidence="6">
    <location>
        <begin position="204"/>
        <end position="223"/>
    </location>
</feature>
<feature type="transmembrane region" description="Helical" evidence="6">
    <location>
        <begin position="163"/>
        <end position="184"/>
    </location>
</feature>
<dbReference type="PANTHER" id="PTHR30569:SF0">
    <property type="entry name" value="CYTOSINE PERMEASE"/>
    <property type="match status" value="1"/>
</dbReference>
<dbReference type="EMBL" id="AB894481">
    <property type="protein sequence ID" value="BAO20949.1"/>
    <property type="molecule type" value="Genomic_DNA"/>
</dbReference>
<dbReference type="Pfam" id="PF02133">
    <property type="entry name" value="Transp_cyt_pur"/>
    <property type="match status" value="1"/>
</dbReference>
<feature type="transmembrane region" description="Helical" evidence="6">
    <location>
        <begin position="101"/>
        <end position="125"/>
    </location>
</feature>
<dbReference type="PANTHER" id="PTHR30569">
    <property type="entry name" value="CYTOSINE TRANSPORTER CODB"/>
    <property type="match status" value="1"/>
</dbReference>
<reference evidence="7" key="1">
    <citation type="submission" date="2013-12" db="EMBL/GenBank/DDBJ databases">
        <title>Genetic environments surrounding aac(6')-Ial.</title>
        <authorList>
            <person name="Tada T."/>
            <person name="Miyoshi-Akiyama T."/>
            <person name="Kirikae T."/>
        </authorList>
    </citation>
    <scope>NUCLEOTIDE SEQUENCE</scope>
    <source>
        <strain evidence="7">IOMTU 115</strain>
    </source>
</reference>
<evidence type="ECO:0000256" key="1">
    <source>
        <dbReference type="ARBA" id="ARBA00004141"/>
    </source>
</evidence>
<dbReference type="Gene3D" id="1.10.4160.10">
    <property type="entry name" value="Hydantoin permease"/>
    <property type="match status" value="1"/>
</dbReference>
<dbReference type="CDD" id="cd11484">
    <property type="entry name" value="SLC-NCS1sbd_CobB-like"/>
    <property type="match status" value="1"/>
</dbReference>
<sequence length="441" mass="46494">MNRKEDLTVIKIEDYPLTRVPQDKRVSFLSVAIVHMGMLTALDQFMLGAVLGNSMTLIDAFTAIFVGSLIFGVVTFGLGLAGMREGISGSLLARWCGFGRLGSVLIGVVVAVSLLGWFGIQNAIFAKSLDFALGNKLGFGLAAGLSGTLLTILVAFGFKALRIAARIAVPMFIMLVAYISVTALSGHNLQEIIQLAPPGEPLTISAGITIVVGGAIVASLMTPDLTRYSKNGKHVLGVTLFTIIAGEFVVNGLAILIAKTLGTADVVTIMSQAAGGAGLLVVVFSTLRVNDLNLYSSSLGIVNAVEGITGKKLKYTYTTLVIGILGTTLSVLGILDRFVDFLTVLGVVFPPIIGIMLVDYYLLRSHRKILDESRRTGQLPNETPTIGWAAIVASIAGGAVGLATEWGVPTINSLVAASLLYWVLKLVFSRAQKPLASQKSL</sequence>